<evidence type="ECO:0000313" key="2">
    <source>
        <dbReference type="EMBL" id="KAG5383344.1"/>
    </source>
</evidence>
<sequence>NTKPSDVALFKSLEQAISGSLTLSSFSSLFSHSPSSPNHHHDHHHRPPIRQPYPRCLRPPRHHRSSPRLLQLSEESDESEMSSGDEEIELNFDFNGVRSGLALRITAPNQLRTEDIVAVYYGRMTEILVRRASFPDEFTRLTAIMWINEIVLKHAYYKDQACMSQATYSAMATLVNVQPLFWLELEDR</sequence>
<accession>A0ABQ7L9U5</accession>
<feature type="compositionally biased region" description="Acidic residues" evidence="1">
    <location>
        <begin position="74"/>
        <end position="84"/>
    </location>
</feature>
<evidence type="ECO:0000313" key="3">
    <source>
        <dbReference type="Proteomes" id="UP000823674"/>
    </source>
</evidence>
<feature type="region of interest" description="Disordered" evidence="1">
    <location>
        <begin position="28"/>
        <end position="84"/>
    </location>
</feature>
<feature type="compositionally biased region" description="Basic residues" evidence="1">
    <location>
        <begin position="38"/>
        <end position="48"/>
    </location>
</feature>
<organism evidence="2 3">
    <name type="scientific">Brassica rapa subsp. trilocularis</name>
    <dbReference type="NCBI Taxonomy" id="1813537"/>
    <lineage>
        <taxon>Eukaryota</taxon>
        <taxon>Viridiplantae</taxon>
        <taxon>Streptophyta</taxon>
        <taxon>Embryophyta</taxon>
        <taxon>Tracheophyta</taxon>
        <taxon>Spermatophyta</taxon>
        <taxon>Magnoliopsida</taxon>
        <taxon>eudicotyledons</taxon>
        <taxon>Gunneridae</taxon>
        <taxon>Pentapetalae</taxon>
        <taxon>rosids</taxon>
        <taxon>malvids</taxon>
        <taxon>Brassicales</taxon>
        <taxon>Brassicaceae</taxon>
        <taxon>Brassiceae</taxon>
        <taxon>Brassica</taxon>
    </lineage>
</organism>
<keyword evidence="3" id="KW-1185">Reference proteome</keyword>
<gene>
    <name evidence="2" type="primary">A09g504250.1_BraROA</name>
    <name evidence="2" type="ORF">IGI04_034814</name>
</gene>
<evidence type="ECO:0008006" key="4">
    <source>
        <dbReference type="Google" id="ProtNLM"/>
    </source>
</evidence>
<dbReference type="Proteomes" id="UP000823674">
    <property type="component" value="Chromosome A09"/>
</dbReference>
<evidence type="ECO:0000256" key="1">
    <source>
        <dbReference type="SAM" id="MobiDB-lite"/>
    </source>
</evidence>
<comment type="caution">
    <text evidence="2">The sequence shown here is derived from an EMBL/GenBank/DDBJ whole genome shotgun (WGS) entry which is preliminary data.</text>
</comment>
<feature type="non-terminal residue" evidence="2">
    <location>
        <position position="1"/>
    </location>
</feature>
<proteinExistence type="predicted"/>
<feature type="compositionally biased region" description="Low complexity" evidence="1">
    <location>
        <begin position="28"/>
        <end position="37"/>
    </location>
</feature>
<protein>
    <recommendedName>
        <fullName evidence="4">Cyclin N-terminal domain-containing protein</fullName>
    </recommendedName>
</protein>
<name>A0ABQ7L9U5_BRACM</name>
<reference evidence="2 3" key="1">
    <citation type="submission" date="2021-03" db="EMBL/GenBank/DDBJ databases">
        <authorList>
            <person name="King G.J."/>
            <person name="Bancroft I."/>
            <person name="Baten A."/>
            <person name="Bloomfield J."/>
            <person name="Borpatragohain P."/>
            <person name="He Z."/>
            <person name="Irish N."/>
            <person name="Irwin J."/>
            <person name="Liu K."/>
            <person name="Mauleon R.P."/>
            <person name="Moore J."/>
            <person name="Morris R."/>
            <person name="Ostergaard L."/>
            <person name="Wang B."/>
            <person name="Wells R."/>
        </authorList>
    </citation>
    <scope>NUCLEOTIDE SEQUENCE [LARGE SCALE GENOMIC DNA]</scope>
    <source>
        <strain evidence="2">R-o-18</strain>
        <tissue evidence="2">Leaf</tissue>
    </source>
</reference>
<dbReference type="EMBL" id="JADBGQ010000008">
    <property type="protein sequence ID" value="KAG5383344.1"/>
    <property type="molecule type" value="Genomic_DNA"/>
</dbReference>